<dbReference type="AlphaFoldDB" id="A0A9P0BKJ9"/>
<keyword evidence="2" id="KW-0813">Transport</keyword>
<comment type="similarity">
    <text evidence="1 2">Belongs to the complex I NDUFA12 subunit family.</text>
</comment>
<dbReference type="GO" id="GO:0045271">
    <property type="term" value="C:respiratory chain complex I"/>
    <property type="evidence" value="ECO:0007669"/>
    <property type="project" value="InterPro"/>
</dbReference>
<proteinExistence type="inferred from homology"/>
<gene>
    <name evidence="3" type="ORF">CINC_LOCUS275</name>
</gene>
<organism evidence="3 4">
    <name type="scientific">Chrysodeixis includens</name>
    <name type="common">Soybean looper</name>
    <name type="synonym">Pseudoplusia includens</name>
    <dbReference type="NCBI Taxonomy" id="689277"/>
    <lineage>
        <taxon>Eukaryota</taxon>
        <taxon>Metazoa</taxon>
        <taxon>Ecdysozoa</taxon>
        <taxon>Arthropoda</taxon>
        <taxon>Hexapoda</taxon>
        <taxon>Insecta</taxon>
        <taxon>Pterygota</taxon>
        <taxon>Neoptera</taxon>
        <taxon>Endopterygota</taxon>
        <taxon>Lepidoptera</taxon>
        <taxon>Glossata</taxon>
        <taxon>Ditrysia</taxon>
        <taxon>Noctuoidea</taxon>
        <taxon>Noctuidae</taxon>
        <taxon>Plusiinae</taxon>
        <taxon>Chrysodeixis</taxon>
    </lineage>
</organism>
<keyword evidence="4" id="KW-1185">Reference proteome</keyword>
<evidence type="ECO:0000313" key="4">
    <source>
        <dbReference type="Proteomes" id="UP001154114"/>
    </source>
</evidence>
<accession>A0A9P0BKJ9</accession>
<evidence type="ECO:0000313" key="3">
    <source>
        <dbReference type="EMBL" id="CAH0577894.1"/>
    </source>
</evidence>
<dbReference type="EMBL" id="LR824004">
    <property type="protein sequence ID" value="CAH0577894.1"/>
    <property type="molecule type" value="Genomic_DNA"/>
</dbReference>
<evidence type="ECO:0000256" key="2">
    <source>
        <dbReference type="RuleBase" id="RU363103"/>
    </source>
</evidence>
<dbReference type="PANTHER" id="PTHR12910:SF2">
    <property type="entry name" value="NADH DEHYDROGENASE [UBIQUINONE] 1 ALPHA SUBCOMPLEX SUBUNIT 12"/>
    <property type="match status" value="1"/>
</dbReference>
<name>A0A9P0BKJ9_CHRIL</name>
<keyword evidence="2" id="KW-0496">Mitochondrion</keyword>
<comment type="subcellular location">
    <subcellularLocation>
        <location evidence="2">Mitochondrion inner membrane</location>
        <topology evidence="2">Peripheral membrane protein</topology>
        <orientation evidence="2">Matrix side</orientation>
    </subcellularLocation>
</comment>
<evidence type="ECO:0000256" key="1">
    <source>
        <dbReference type="ARBA" id="ARBA00007355"/>
    </source>
</evidence>
<dbReference type="GO" id="GO:0006979">
    <property type="term" value="P:response to oxidative stress"/>
    <property type="evidence" value="ECO:0007669"/>
    <property type="project" value="TreeGrafter"/>
</dbReference>
<keyword evidence="2" id="KW-0679">Respiratory chain</keyword>
<reference evidence="3" key="1">
    <citation type="submission" date="2021-12" db="EMBL/GenBank/DDBJ databases">
        <authorList>
            <person name="King R."/>
        </authorList>
    </citation>
    <scope>NUCLEOTIDE SEQUENCE</scope>
</reference>
<dbReference type="OrthoDB" id="274641at2759"/>
<dbReference type="GO" id="GO:0005743">
    <property type="term" value="C:mitochondrial inner membrane"/>
    <property type="evidence" value="ECO:0007669"/>
    <property type="project" value="UniProtKB-SubCell"/>
</dbReference>
<dbReference type="Pfam" id="PF05071">
    <property type="entry name" value="NDUFA12"/>
    <property type="match status" value="1"/>
</dbReference>
<keyword evidence="2" id="KW-0249">Electron transport</keyword>
<sequence>MSFLALDKWARLFRIIKQNGGIFKTTYKLWRFDTLKEGTFVGSDMFGNKYYENNFYFFGRNRWVEYHPRFAWEYDATHVTADWYGWLHNKTDNRPCEDCAKYYMNCNEYVNNWLMPFSENLTGTEKAYYPWSTVNHHICVWDGCAMCNRQPKK</sequence>
<protein>
    <recommendedName>
        <fullName evidence="2">NADH dehydrogenase [ubiquinone] 1 alpha subcomplex subunit 12</fullName>
    </recommendedName>
</protein>
<comment type="subunit">
    <text evidence="2">Complex I is composed of 45 different subunits.</text>
</comment>
<dbReference type="InterPro" id="IPR007763">
    <property type="entry name" value="NDUFA12"/>
</dbReference>
<comment type="function">
    <text evidence="2">Accessory subunit of the mitochondrial membrane respiratory chain NADH dehydrogenase (Complex I), that is believed not to be involved in catalysis. Complex I functions in the transfer of electrons from NADH to the respiratory chain. The immediate electron acceptor for the enzyme is believed to be ubiquinone.</text>
</comment>
<keyword evidence="2" id="KW-0472">Membrane</keyword>
<dbReference type="PANTHER" id="PTHR12910">
    <property type="entry name" value="NADH-UBIQUINONE OXIDOREDUCTASE SUBUNIT B17.2"/>
    <property type="match status" value="1"/>
</dbReference>
<keyword evidence="2" id="KW-0999">Mitochondrion inner membrane</keyword>
<dbReference type="Proteomes" id="UP001154114">
    <property type="component" value="Chromosome 1"/>
</dbReference>